<accession>A0A7D5YQF5</accession>
<evidence type="ECO:0000256" key="1">
    <source>
        <dbReference type="ARBA" id="ARBA00003798"/>
    </source>
</evidence>
<feature type="compositionally biased region" description="Polar residues" evidence="12">
    <location>
        <begin position="48"/>
        <end position="61"/>
    </location>
</feature>
<evidence type="ECO:0000256" key="9">
    <source>
        <dbReference type="ARBA" id="ARBA00022777"/>
    </source>
</evidence>
<dbReference type="AlphaFoldDB" id="A0A7D5YQF5"/>
<evidence type="ECO:0000256" key="12">
    <source>
        <dbReference type="SAM" id="MobiDB-lite"/>
    </source>
</evidence>
<comment type="similarity">
    <text evidence="3">Belongs to the Clp1 family. NOL9/GRC3 subfamily.</text>
</comment>
<dbReference type="OrthoDB" id="4054781at2759"/>
<proteinExistence type="inferred from homology"/>
<sequence>MSSSKRRKLDGQGPPQSPVSAVSAIAARRRQAASVAQSQATEPANLAEPSTPSINSFSALQTLRPDRNVTRPPKKSSKQSVQLRNDGRRLLAADDPKAAERLPNNQISEDVQSSFSATLSQTISYSSFSLTKSNCRTKAGGALELTLDEGERFLVLGSFGIRVVGGEVTLAGATLHAAENIHWVSAPHCVALPVIRTIQDTQLELHNDPNTSGLRKLGRLSPLFRRIWNEPSEAVDGIMAGGQTFQIIVSSSDAPRRCAIQELASPPEWNKKLASLLSISETGQRTTFVCGPKSAGKSTFSRLLTNRLLTSSNGENPVKRVAVLDLDPGQPEFSPPGTVSLVCVSNPNFGVPFTHTAFDDPSNTILRCHSLASVTPASAPDLLVSCATDLYGTYQRSLRTCPLIINTPGWILGTGLDLLVELITRIRPAEVIYMSEDGPADVVDVLKNATKNSFSMLPSQPSEFTSRTAAHFRSMQMMSYYHSHIDIENKRLRPPRVTWSGHAISSARPFVVSYHGSNSGVFGIISYDYQCTPELLAASINGSILAMVEIEGPEAFRQFTGTPEIRGDRDIAMTPEVVVTRTAEDLPFIPNPNDATLDPQYCRTIGLVLIRGLDLKRKCLQVITPTPYASLEKIKGEGRNIVFVHGRFDTPYWAYTEDLFAKSSQEELVDKEVHITDEETSEDESREEKAQPGGTDHAMISTIPWIEVLDGTQKRPVGSRVWRVRRDLGRHNTD</sequence>
<keyword evidence="8" id="KW-0547">Nucleotide-binding</keyword>
<dbReference type="Proteomes" id="UP000510686">
    <property type="component" value="Chromosome 2"/>
</dbReference>
<dbReference type="EMBL" id="CP058933">
    <property type="protein sequence ID" value="QLI68200.1"/>
    <property type="molecule type" value="Genomic_DNA"/>
</dbReference>
<evidence type="ECO:0000313" key="14">
    <source>
        <dbReference type="EMBL" id="QLI68200.1"/>
    </source>
</evidence>
<dbReference type="InterPro" id="IPR045116">
    <property type="entry name" value="Clp1/Grc3"/>
</dbReference>
<dbReference type="Gene3D" id="3.40.50.300">
    <property type="entry name" value="P-loop containing nucleotide triphosphate hydrolases"/>
    <property type="match status" value="1"/>
</dbReference>
<dbReference type="GO" id="GO:0000448">
    <property type="term" value="P:cleavage in ITS2 between 5.8S rRNA and LSU-rRNA of tricistronic rRNA transcript (SSU-rRNA, 5.8S rRNA, LSU-rRNA)"/>
    <property type="evidence" value="ECO:0007669"/>
    <property type="project" value="TreeGrafter"/>
</dbReference>
<organism evidence="14 15">
    <name type="scientific">Metarhizium brunneum</name>
    <dbReference type="NCBI Taxonomy" id="500148"/>
    <lineage>
        <taxon>Eukaryota</taxon>
        <taxon>Fungi</taxon>
        <taxon>Dikarya</taxon>
        <taxon>Ascomycota</taxon>
        <taxon>Pezizomycotina</taxon>
        <taxon>Sordariomycetes</taxon>
        <taxon>Hypocreomycetidae</taxon>
        <taxon>Hypocreales</taxon>
        <taxon>Clavicipitaceae</taxon>
        <taxon>Metarhizium</taxon>
    </lineage>
</organism>
<keyword evidence="15" id="KW-1185">Reference proteome</keyword>
<evidence type="ECO:0000256" key="8">
    <source>
        <dbReference type="ARBA" id="ARBA00022741"/>
    </source>
</evidence>
<dbReference type="SUPFAM" id="SSF52540">
    <property type="entry name" value="P-loop containing nucleoside triphosphate hydrolases"/>
    <property type="match status" value="1"/>
</dbReference>
<evidence type="ECO:0000256" key="7">
    <source>
        <dbReference type="ARBA" id="ARBA00022679"/>
    </source>
</evidence>
<dbReference type="Pfam" id="PF16575">
    <property type="entry name" value="CLP1_P"/>
    <property type="match status" value="1"/>
</dbReference>
<evidence type="ECO:0000313" key="15">
    <source>
        <dbReference type="Proteomes" id="UP000510686"/>
    </source>
</evidence>
<feature type="compositionally biased region" description="Low complexity" evidence="12">
    <location>
        <begin position="18"/>
        <end position="40"/>
    </location>
</feature>
<dbReference type="InterPro" id="IPR032319">
    <property type="entry name" value="CLP1_P"/>
</dbReference>
<feature type="domain" description="Clp1 P-loop" evidence="13">
    <location>
        <begin position="291"/>
        <end position="482"/>
    </location>
</feature>
<comment type="function">
    <text evidence="1">Polynucleotide 5'-kinase involved in rRNA processing.</text>
</comment>
<gene>
    <name evidence="14" type="primary">GRC3</name>
    <name evidence="14" type="ORF">G6M90_00g043800</name>
</gene>
<evidence type="ECO:0000256" key="5">
    <source>
        <dbReference type="ARBA" id="ARBA00019824"/>
    </source>
</evidence>
<protein>
    <recommendedName>
        <fullName evidence="5">Polynucleotide 5'-hydroxyl-kinase GRC3</fullName>
    </recommendedName>
    <alternativeName>
        <fullName evidence="4">Polynucleotide 5'-hydroxyl-kinase grc3</fullName>
    </alternativeName>
</protein>
<evidence type="ECO:0000256" key="10">
    <source>
        <dbReference type="ARBA" id="ARBA00022840"/>
    </source>
</evidence>
<dbReference type="GO" id="GO:0051731">
    <property type="term" value="F:polynucleotide 5'-hydroxyl-kinase activity"/>
    <property type="evidence" value="ECO:0007669"/>
    <property type="project" value="InterPro"/>
</dbReference>
<dbReference type="KEGG" id="mbrn:26240278"/>
<dbReference type="PANTHER" id="PTHR12755:SF3">
    <property type="entry name" value="POLYNUCLEOTIDE 5'-HYDROXYL-KINASE NOL9"/>
    <property type="match status" value="1"/>
</dbReference>
<name>A0A7D5YQF5_9HYPO</name>
<comment type="subcellular location">
    <subcellularLocation>
        <location evidence="2">Nucleus</location>
        <location evidence="2">Nucleolus</location>
    </subcellularLocation>
</comment>
<dbReference type="GeneID" id="26240278"/>
<keyword evidence="6" id="KW-0698">rRNA processing</keyword>
<dbReference type="InterPro" id="IPR027417">
    <property type="entry name" value="P-loop_NTPase"/>
</dbReference>
<keyword evidence="9 14" id="KW-0418">Kinase</keyword>
<keyword evidence="11" id="KW-0539">Nucleus</keyword>
<reference evidence="14 15" key="1">
    <citation type="submission" date="2020-07" db="EMBL/GenBank/DDBJ databases">
        <title>Telomere length de novo assembly of all 7 chromosomes of the fungus, Metarhizium brunneum, using a novel assembly pipeline.</title>
        <authorList>
            <person name="Saud z."/>
            <person name="Kortsinoglou A."/>
            <person name="Kouvelis V.N."/>
            <person name="Butt T.M."/>
        </authorList>
    </citation>
    <scope>NUCLEOTIDE SEQUENCE [LARGE SCALE GENOMIC DNA]</scope>
    <source>
        <strain evidence="14 15">4556</strain>
    </source>
</reference>
<keyword evidence="7" id="KW-0808">Transferase</keyword>
<keyword evidence="10" id="KW-0067">ATP-binding</keyword>
<evidence type="ECO:0000256" key="6">
    <source>
        <dbReference type="ARBA" id="ARBA00022552"/>
    </source>
</evidence>
<feature type="region of interest" description="Disordered" evidence="12">
    <location>
        <begin position="675"/>
        <end position="700"/>
    </location>
</feature>
<dbReference type="GO" id="GO:0005730">
    <property type="term" value="C:nucleolus"/>
    <property type="evidence" value="ECO:0007669"/>
    <property type="project" value="UniProtKB-SubCell"/>
</dbReference>
<evidence type="ECO:0000259" key="13">
    <source>
        <dbReference type="Pfam" id="PF16575"/>
    </source>
</evidence>
<evidence type="ECO:0000256" key="4">
    <source>
        <dbReference type="ARBA" id="ARBA00018706"/>
    </source>
</evidence>
<dbReference type="GO" id="GO:0005524">
    <property type="term" value="F:ATP binding"/>
    <property type="evidence" value="ECO:0007669"/>
    <property type="project" value="UniProtKB-KW"/>
</dbReference>
<evidence type="ECO:0000256" key="11">
    <source>
        <dbReference type="ARBA" id="ARBA00023242"/>
    </source>
</evidence>
<feature type="region of interest" description="Disordered" evidence="12">
    <location>
        <begin position="1"/>
        <end position="85"/>
    </location>
</feature>
<dbReference type="PANTHER" id="PTHR12755">
    <property type="entry name" value="CLEAVAGE/POLYADENYLATION FACTOR IA SUBUNIT CLP1P"/>
    <property type="match status" value="1"/>
</dbReference>
<dbReference type="FunFam" id="3.40.50.300:FF:001156">
    <property type="entry name" value="Polynucleotide 5-hydroxyl-kinase grc3"/>
    <property type="match status" value="1"/>
</dbReference>
<evidence type="ECO:0000256" key="3">
    <source>
        <dbReference type="ARBA" id="ARBA00011003"/>
    </source>
</evidence>
<evidence type="ECO:0000256" key="2">
    <source>
        <dbReference type="ARBA" id="ARBA00004604"/>
    </source>
</evidence>
<dbReference type="RefSeq" id="XP_065986531.1">
    <property type="nucleotide sequence ID" value="XM_066130335.1"/>
</dbReference>